<evidence type="ECO:0000256" key="4">
    <source>
        <dbReference type="ARBA" id="ARBA00022692"/>
    </source>
</evidence>
<accession>F8B0K2</accession>
<keyword evidence="2" id="KW-0813">Transport</keyword>
<feature type="transmembrane region" description="Helical" evidence="8">
    <location>
        <begin position="27"/>
        <end position="48"/>
    </location>
</feature>
<evidence type="ECO:0000256" key="2">
    <source>
        <dbReference type="ARBA" id="ARBA00022448"/>
    </source>
</evidence>
<protein>
    <submittedName>
        <fullName evidence="9">Small multidrug resistance protein</fullName>
    </submittedName>
</protein>
<evidence type="ECO:0000256" key="6">
    <source>
        <dbReference type="ARBA" id="ARBA00023136"/>
    </source>
</evidence>
<dbReference type="GO" id="GO:0005886">
    <property type="term" value="C:plasma membrane"/>
    <property type="evidence" value="ECO:0007669"/>
    <property type="project" value="UniProtKB-SubCell"/>
</dbReference>
<proteinExistence type="inferred from homology"/>
<dbReference type="Proteomes" id="UP000001549">
    <property type="component" value="Chromosome"/>
</dbReference>
<dbReference type="SUPFAM" id="SSF103481">
    <property type="entry name" value="Multidrug resistance efflux transporter EmrE"/>
    <property type="match status" value="1"/>
</dbReference>
<comment type="similarity">
    <text evidence="7">Belongs to the drug/metabolite transporter (DMT) superfamily. Small multidrug resistance (SMR) (TC 2.A.7.1) family.</text>
</comment>
<dbReference type="HOGENOM" id="CLU_133067_0_1_11"/>
<feature type="transmembrane region" description="Helical" evidence="8">
    <location>
        <begin position="86"/>
        <end position="104"/>
    </location>
</feature>
<evidence type="ECO:0000256" key="7">
    <source>
        <dbReference type="RuleBase" id="RU003942"/>
    </source>
</evidence>
<evidence type="ECO:0000256" key="8">
    <source>
        <dbReference type="SAM" id="Phobius"/>
    </source>
</evidence>
<evidence type="ECO:0000313" key="10">
    <source>
        <dbReference type="Proteomes" id="UP000001549"/>
    </source>
</evidence>
<sequence length="151" mass="15862">MTVTDAAHRPAARHRHRRPTDLSRRILMSWLVLVVAIACDVAATYALAASHGFRNLAPSVLAVLGFLLTTYFFGVALTGLGPSVSYAAFGALGTASVAVIGIALGTEHANWLKTGSLTLIIIGVVLLPLADHRDKGTAPPPTHSSERTARS</sequence>
<dbReference type="PANTHER" id="PTHR30561">
    <property type="entry name" value="SMR FAMILY PROTON-DEPENDENT DRUG EFFLUX TRANSPORTER SUGE"/>
    <property type="match status" value="1"/>
</dbReference>
<keyword evidence="4 7" id="KW-0812">Transmembrane</keyword>
<dbReference type="eggNOG" id="COG2076">
    <property type="taxonomic scope" value="Bacteria"/>
</dbReference>
<dbReference type="Gene3D" id="1.10.3730.20">
    <property type="match status" value="1"/>
</dbReference>
<evidence type="ECO:0000256" key="1">
    <source>
        <dbReference type="ARBA" id="ARBA00004651"/>
    </source>
</evidence>
<evidence type="ECO:0000313" key="9">
    <source>
        <dbReference type="EMBL" id="AEH09759.1"/>
    </source>
</evidence>
<keyword evidence="5 8" id="KW-1133">Transmembrane helix</keyword>
<dbReference type="InterPro" id="IPR045324">
    <property type="entry name" value="Small_multidrug_res"/>
</dbReference>
<dbReference type="KEGG" id="fsy:FsymDg_2374"/>
<gene>
    <name evidence="9" type="ordered locus">FsymDg_2374</name>
</gene>
<name>F8B0K2_9ACTN</name>
<dbReference type="EMBL" id="CP002801">
    <property type="protein sequence ID" value="AEH09759.1"/>
    <property type="molecule type" value="Genomic_DNA"/>
</dbReference>
<keyword evidence="10" id="KW-1185">Reference proteome</keyword>
<dbReference type="PANTHER" id="PTHR30561:SF1">
    <property type="entry name" value="MULTIDRUG TRANSPORTER EMRE"/>
    <property type="match status" value="1"/>
</dbReference>
<keyword evidence="6 8" id="KW-0472">Membrane</keyword>
<feature type="transmembrane region" description="Helical" evidence="8">
    <location>
        <begin position="60"/>
        <end position="80"/>
    </location>
</feature>
<dbReference type="InterPro" id="IPR037185">
    <property type="entry name" value="EmrE-like"/>
</dbReference>
<reference evidence="9 10" key="1">
    <citation type="submission" date="2011-05" db="EMBL/GenBank/DDBJ databases">
        <title>Complete sequence of chromosome of Frankia symbiont of Datisca glomerata.</title>
        <authorList>
            <consortium name="US DOE Joint Genome Institute"/>
            <person name="Lucas S."/>
            <person name="Han J."/>
            <person name="Lapidus A."/>
            <person name="Cheng J.-F."/>
            <person name="Goodwin L."/>
            <person name="Pitluck S."/>
            <person name="Peters L."/>
            <person name="Mikhailova N."/>
            <person name="Chertkov O."/>
            <person name="Teshima H."/>
            <person name="Han C."/>
            <person name="Tapia R."/>
            <person name="Land M."/>
            <person name="Hauser L."/>
            <person name="Kyrpides N."/>
            <person name="Ivanova N."/>
            <person name="Pagani I."/>
            <person name="Berry A."/>
            <person name="Pawlowski K."/>
            <person name="Persson T."/>
            <person name="Vanden Heuvel B."/>
            <person name="Benson D."/>
            <person name="Woyke T."/>
        </authorList>
    </citation>
    <scope>NUCLEOTIDE SEQUENCE [LARGE SCALE GENOMIC DNA]</scope>
    <source>
        <strain evidence="10">4085684</strain>
    </source>
</reference>
<feature type="transmembrane region" description="Helical" evidence="8">
    <location>
        <begin position="111"/>
        <end position="130"/>
    </location>
</feature>
<organism evidence="9 10">
    <name type="scientific">Candidatus Protofrankia datiscae</name>
    <dbReference type="NCBI Taxonomy" id="2716812"/>
    <lineage>
        <taxon>Bacteria</taxon>
        <taxon>Bacillati</taxon>
        <taxon>Actinomycetota</taxon>
        <taxon>Actinomycetes</taxon>
        <taxon>Frankiales</taxon>
        <taxon>Frankiaceae</taxon>
        <taxon>Protofrankia</taxon>
    </lineage>
</organism>
<dbReference type="AlphaFoldDB" id="F8B0K2"/>
<dbReference type="GO" id="GO:0022857">
    <property type="term" value="F:transmembrane transporter activity"/>
    <property type="evidence" value="ECO:0007669"/>
    <property type="project" value="InterPro"/>
</dbReference>
<evidence type="ECO:0000256" key="5">
    <source>
        <dbReference type="ARBA" id="ARBA00022989"/>
    </source>
</evidence>
<comment type="subcellular location">
    <subcellularLocation>
        <location evidence="1 7">Cell membrane</location>
        <topology evidence="1 7">Multi-pass membrane protein</topology>
    </subcellularLocation>
</comment>
<dbReference type="Pfam" id="PF00893">
    <property type="entry name" value="Multi_Drug_Res"/>
    <property type="match status" value="1"/>
</dbReference>
<dbReference type="InterPro" id="IPR000390">
    <property type="entry name" value="Small_drug/metabolite_transptr"/>
</dbReference>
<keyword evidence="3" id="KW-1003">Cell membrane</keyword>
<evidence type="ECO:0000256" key="3">
    <source>
        <dbReference type="ARBA" id="ARBA00022475"/>
    </source>
</evidence>